<dbReference type="OMA" id="HDANCEI"/>
<accession>E3M9D2</accession>
<dbReference type="CTD" id="9805438"/>
<dbReference type="HOGENOM" id="CLU_042576_2_0_1"/>
<dbReference type="FunCoup" id="E3M9D2">
    <property type="interactions" value="1696"/>
</dbReference>
<dbReference type="InterPro" id="IPR021942">
    <property type="entry name" value="DUF3557"/>
</dbReference>
<dbReference type="EMBL" id="DS268430">
    <property type="protein sequence ID" value="EFO96333.1"/>
    <property type="molecule type" value="Genomic_DNA"/>
</dbReference>
<gene>
    <name evidence="2" type="ORF">CRE_14525</name>
</gene>
<protein>
    <submittedName>
        <fullName evidence="2">Uncharacterized protein</fullName>
    </submittedName>
</protein>
<dbReference type="PANTHER" id="PTHR31379:SF1">
    <property type="entry name" value="F-BOX C PROTEIN-RELATED"/>
    <property type="match status" value="1"/>
</dbReference>
<keyword evidence="1" id="KW-0472">Membrane</keyword>
<feature type="transmembrane region" description="Helical" evidence="1">
    <location>
        <begin position="57"/>
        <end position="76"/>
    </location>
</feature>
<keyword evidence="1" id="KW-0812">Transmembrane</keyword>
<organism evidence="3">
    <name type="scientific">Caenorhabditis remanei</name>
    <name type="common">Caenorhabditis vulgaris</name>
    <dbReference type="NCBI Taxonomy" id="31234"/>
    <lineage>
        <taxon>Eukaryota</taxon>
        <taxon>Metazoa</taxon>
        <taxon>Ecdysozoa</taxon>
        <taxon>Nematoda</taxon>
        <taxon>Chromadorea</taxon>
        <taxon>Rhabditida</taxon>
        <taxon>Rhabditina</taxon>
        <taxon>Rhabditomorpha</taxon>
        <taxon>Rhabditoidea</taxon>
        <taxon>Rhabditidae</taxon>
        <taxon>Peloderinae</taxon>
        <taxon>Caenorhabditis</taxon>
    </lineage>
</organism>
<dbReference type="eggNOG" id="ENOG502TK43">
    <property type="taxonomic scope" value="Eukaryota"/>
</dbReference>
<sequence>MNKVKGWKRLVEWHTPPVRAYTVSEKRINKGLWRCNVTDSPNRPQVPGKLRPTHHVIWSHYLSLTAFVICVLLSYISTLMSSKRPLSYQNWKCVIKYMNSNTRILLSQHCPELRLIEKSIPLKIHSLELRCQDLIVLNDSTYQVGIIRQYHDANCEIPEEIQWHNNNGGMRHDVDKYGLRLTPGYPRMDRDYQEKEKKMVQKRIEQLKEQLPGSATLLEHAEKNLKHRDHAIFLYDLQSKNLEPPFTHYLQLTITSKTNGTQRKERLVYKQKLQLAHKYLIDKLFGGRSQILIGHMGVYSSDQLFPRGSLMRVQNLTIEYYSIVPFLAKVLDYKNYPLETLSLRGEELNNPIAATAQKLLFTGLSSGFPVIRHENVEFSCYFDITASVQRLVQHMLNTKKNIGVCYAFRCDFDFEKTELVDEIKETHEEQVKLFENSRNNTFSSCVVLQMTETSDLFVYWTNEKMNYLKIKVLPSGSPVPIEHD</sequence>
<name>E3M9D2_CAERE</name>
<evidence type="ECO:0000313" key="2">
    <source>
        <dbReference type="EMBL" id="EFO96333.1"/>
    </source>
</evidence>
<dbReference type="Pfam" id="PF12078">
    <property type="entry name" value="DUF3557"/>
    <property type="match status" value="1"/>
</dbReference>
<dbReference type="InParanoid" id="E3M9D2"/>
<dbReference type="Proteomes" id="UP000008281">
    <property type="component" value="Unassembled WGS sequence"/>
</dbReference>
<evidence type="ECO:0000256" key="1">
    <source>
        <dbReference type="SAM" id="Phobius"/>
    </source>
</evidence>
<dbReference type="GeneID" id="9805438"/>
<dbReference type="KEGG" id="crq:GCK72_007667"/>
<keyword evidence="1" id="KW-1133">Transmembrane helix</keyword>
<evidence type="ECO:0000313" key="3">
    <source>
        <dbReference type="Proteomes" id="UP000008281"/>
    </source>
</evidence>
<dbReference type="AlphaFoldDB" id="E3M9D2"/>
<reference evidence="2" key="1">
    <citation type="submission" date="2007-07" db="EMBL/GenBank/DDBJ databases">
        <title>PCAP assembly of the Caenorhabditis remanei genome.</title>
        <authorList>
            <consortium name="The Caenorhabditis remanei Sequencing Consortium"/>
            <person name="Wilson R.K."/>
        </authorList>
    </citation>
    <scope>NUCLEOTIDE SEQUENCE [LARGE SCALE GENOMIC DNA]</scope>
    <source>
        <strain evidence="2">PB4641</strain>
    </source>
</reference>
<dbReference type="RefSeq" id="XP_003107275.2">
    <property type="nucleotide sequence ID" value="XM_003107227.2"/>
</dbReference>
<proteinExistence type="predicted"/>
<keyword evidence="3" id="KW-1185">Reference proteome</keyword>
<dbReference type="PANTHER" id="PTHR31379">
    <property type="entry name" value="F-BOX C PROTEIN-RELATED-RELATED"/>
    <property type="match status" value="1"/>
</dbReference>